<dbReference type="RefSeq" id="WP_377253653.1">
    <property type="nucleotide sequence ID" value="NZ_JBHLUH010000047.1"/>
</dbReference>
<gene>
    <name evidence="7" type="ORF">ACFFIA_22800</name>
</gene>
<dbReference type="Gene3D" id="3.40.47.10">
    <property type="match status" value="2"/>
</dbReference>
<dbReference type="PROSITE" id="PS00737">
    <property type="entry name" value="THIOLASE_2"/>
    <property type="match status" value="1"/>
</dbReference>
<dbReference type="PANTHER" id="PTHR43365:SF1">
    <property type="entry name" value="ACETYL-COA C-ACYLTRANSFERASE"/>
    <property type="match status" value="1"/>
</dbReference>
<dbReference type="InterPro" id="IPR020616">
    <property type="entry name" value="Thiolase_N"/>
</dbReference>
<comment type="caution">
    <text evidence="7">The sequence shown here is derived from an EMBL/GenBank/DDBJ whole genome shotgun (WGS) entry which is preliminary data.</text>
</comment>
<evidence type="ECO:0000259" key="5">
    <source>
        <dbReference type="Pfam" id="PF00108"/>
    </source>
</evidence>
<protein>
    <submittedName>
        <fullName evidence="7">Steroid 3-ketoacyl-CoA thiolase</fullName>
    </submittedName>
</protein>
<organism evidence="7 8">
    <name type="scientific">Phytohabitans kaempferiae</name>
    <dbReference type="NCBI Taxonomy" id="1620943"/>
    <lineage>
        <taxon>Bacteria</taxon>
        <taxon>Bacillati</taxon>
        <taxon>Actinomycetota</taxon>
        <taxon>Actinomycetes</taxon>
        <taxon>Micromonosporales</taxon>
        <taxon>Micromonosporaceae</taxon>
    </lineage>
</organism>
<keyword evidence="2 4" id="KW-0808">Transferase</keyword>
<accession>A0ABV6M7H1</accession>
<evidence type="ECO:0000259" key="6">
    <source>
        <dbReference type="Pfam" id="PF02803"/>
    </source>
</evidence>
<dbReference type="Pfam" id="PF02803">
    <property type="entry name" value="Thiolase_C"/>
    <property type="match status" value="1"/>
</dbReference>
<evidence type="ECO:0000313" key="8">
    <source>
        <dbReference type="Proteomes" id="UP001589867"/>
    </source>
</evidence>
<evidence type="ECO:0000256" key="2">
    <source>
        <dbReference type="ARBA" id="ARBA00022679"/>
    </source>
</evidence>
<dbReference type="NCBIfam" id="TIGR01930">
    <property type="entry name" value="AcCoA-C-Actrans"/>
    <property type="match status" value="1"/>
</dbReference>
<keyword evidence="8" id="KW-1185">Reference proteome</keyword>
<dbReference type="InterPro" id="IPR020610">
    <property type="entry name" value="Thiolase_AS"/>
</dbReference>
<reference evidence="7 8" key="1">
    <citation type="submission" date="2024-09" db="EMBL/GenBank/DDBJ databases">
        <authorList>
            <person name="Sun Q."/>
            <person name="Mori K."/>
        </authorList>
    </citation>
    <scope>NUCLEOTIDE SEQUENCE [LARGE SCALE GENOMIC DNA]</scope>
    <source>
        <strain evidence="7 8">TBRC 3947</strain>
    </source>
</reference>
<evidence type="ECO:0000313" key="7">
    <source>
        <dbReference type="EMBL" id="MFC0530494.1"/>
    </source>
</evidence>
<comment type="similarity">
    <text evidence="1 4">Belongs to the thiolase-like superfamily. Thiolase family.</text>
</comment>
<dbReference type="PROSITE" id="PS00099">
    <property type="entry name" value="THIOLASE_3"/>
    <property type="match status" value="1"/>
</dbReference>
<dbReference type="SUPFAM" id="SSF53901">
    <property type="entry name" value="Thiolase-like"/>
    <property type="match status" value="2"/>
</dbReference>
<dbReference type="InterPro" id="IPR020613">
    <property type="entry name" value="Thiolase_CS"/>
</dbReference>
<dbReference type="PANTHER" id="PTHR43365">
    <property type="entry name" value="BLR7806 PROTEIN"/>
    <property type="match status" value="1"/>
</dbReference>
<dbReference type="PIRSF" id="PIRSF000429">
    <property type="entry name" value="Ac-CoA_Ac_transf"/>
    <property type="match status" value="1"/>
</dbReference>
<dbReference type="CDD" id="cd00751">
    <property type="entry name" value="thiolase"/>
    <property type="match status" value="1"/>
</dbReference>
<sequence length="378" mass="39187">MSEPVVVEALRTPVGKRGGGLDGVHPAALLAAPLQAVLSRAGVEPNDVELLIGGCVTTANEQSSNITRNAWLGAGLPAHVGAVTVDCACGSGQQANAMLSAQIAAGMIGIGIGCGVESMSTVALHANKPAGLHTPRPPAWPWDMPTQYVSAERIAERRGLTRADLDEFGLISQQRAAAAWREGRFDREVIAVPGPDGAAPVTRDEGLRETSREALAGLRPLAEDALHTAGTSSQLSDGAAAVLWMDRALAEARGLRPRARLRAHVLVGSDPYYLLDGPVEATAAVLDKAGLSLSDIDIFEVNEAFASVPLSWLRATGADPDRLNVNGGAIALGHPVGSTGSRLIVTALHELERRGGRYALITMCAGGALATGTILELL</sequence>
<name>A0ABV6M7H1_9ACTN</name>
<keyword evidence="3 4" id="KW-0012">Acyltransferase</keyword>
<evidence type="ECO:0000256" key="3">
    <source>
        <dbReference type="ARBA" id="ARBA00023315"/>
    </source>
</evidence>
<evidence type="ECO:0000256" key="1">
    <source>
        <dbReference type="ARBA" id="ARBA00010982"/>
    </source>
</evidence>
<feature type="domain" description="Thiolase N-terminal" evidence="5">
    <location>
        <begin position="5"/>
        <end position="247"/>
    </location>
</feature>
<dbReference type="Pfam" id="PF00108">
    <property type="entry name" value="Thiolase_N"/>
    <property type="match status" value="1"/>
</dbReference>
<dbReference type="InterPro" id="IPR002155">
    <property type="entry name" value="Thiolase"/>
</dbReference>
<dbReference type="InterPro" id="IPR016039">
    <property type="entry name" value="Thiolase-like"/>
</dbReference>
<dbReference type="Proteomes" id="UP001589867">
    <property type="component" value="Unassembled WGS sequence"/>
</dbReference>
<dbReference type="EMBL" id="JBHLUH010000047">
    <property type="protein sequence ID" value="MFC0530494.1"/>
    <property type="molecule type" value="Genomic_DNA"/>
</dbReference>
<evidence type="ECO:0000256" key="4">
    <source>
        <dbReference type="RuleBase" id="RU003557"/>
    </source>
</evidence>
<dbReference type="NCBIfam" id="NF005889">
    <property type="entry name" value="PRK07850.1"/>
    <property type="match status" value="1"/>
</dbReference>
<dbReference type="InterPro" id="IPR020617">
    <property type="entry name" value="Thiolase_C"/>
</dbReference>
<feature type="domain" description="Thiolase C-terminal" evidence="6">
    <location>
        <begin position="256"/>
        <end position="376"/>
    </location>
</feature>
<proteinExistence type="inferred from homology"/>